<proteinExistence type="inferred from homology"/>
<evidence type="ECO:0000256" key="4">
    <source>
        <dbReference type="SAM" id="SignalP"/>
    </source>
</evidence>
<dbReference type="PANTHER" id="PTHR33376">
    <property type="match status" value="1"/>
</dbReference>
<comment type="similarity">
    <text evidence="1">Belongs to the bacterial solute-binding protein 7 family.</text>
</comment>
<keyword evidence="2" id="KW-0813">Transport</keyword>
<dbReference type="AlphaFoldDB" id="A0A8J6TW85"/>
<dbReference type="Proteomes" id="UP000605201">
    <property type="component" value="Unassembled WGS sequence"/>
</dbReference>
<dbReference type="PANTHER" id="PTHR33376:SF7">
    <property type="entry name" value="C4-DICARBOXYLATE-BINDING PROTEIN DCTB"/>
    <property type="match status" value="1"/>
</dbReference>
<comment type="caution">
    <text evidence="5">The sequence shown here is derived from an EMBL/GenBank/DDBJ whole genome shotgun (WGS) entry which is preliminary data.</text>
</comment>
<protein>
    <submittedName>
        <fullName evidence="5">DctP family TRAP transporter solute-binding subunit</fullName>
    </submittedName>
</protein>
<evidence type="ECO:0000256" key="2">
    <source>
        <dbReference type="ARBA" id="ARBA00022448"/>
    </source>
</evidence>
<reference evidence="5 6" key="1">
    <citation type="submission" date="2020-08" db="EMBL/GenBank/DDBJ databases">
        <title>Bridging the membrane lipid divide: bacteria of the FCB group superphylum have the potential to synthesize archaeal ether lipids.</title>
        <authorList>
            <person name="Villanueva L."/>
            <person name="Von Meijenfeldt F.A.B."/>
            <person name="Westbye A.B."/>
            <person name="Yadav S."/>
            <person name="Hopmans E.C."/>
            <person name="Dutilh B.E."/>
            <person name="Sinninghe Damste J.S."/>
        </authorList>
    </citation>
    <scope>NUCLEOTIDE SEQUENCE [LARGE SCALE GENOMIC DNA]</scope>
    <source>
        <strain evidence="5">NIOZ-UU17</strain>
    </source>
</reference>
<dbReference type="EMBL" id="JACNIG010000374">
    <property type="protein sequence ID" value="MBC8434047.1"/>
    <property type="molecule type" value="Genomic_DNA"/>
</dbReference>
<dbReference type="GO" id="GO:0030288">
    <property type="term" value="C:outer membrane-bounded periplasmic space"/>
    <property type="evidence" value="ECO:0007669"/>
    <property type="project" value="InterPro"/>
</dbReference>
<dbReference type="GO" id="GO:0055085">
    <property type="term" value="P:transmembrane transport"/>
    <property type="evidence" value="ECO:0007669"/>
    <property type="project" value="InterPro"/>
</dbReference>
<dbReference type="Gene3D" id="3.40.190.170">
    <property type="entry name" value="Bacterial extracellular solute-binding protein, family 7"/>
    <property type="match status" value="1"/>
</dbReference>
<gene>
    <name evidence="5" type="ORF">H8D96_19225</name>
</gene>
<dbReference type="InterPro" id="IPR004682">
    <property type="entry name" value="TRAP_DctP"/>
</dbReference>
<sequence>MKRFFYVACVVVLCLLLVVPAATAKKKPFKIRFSHVVSENTPKGWAANEFAKRVNETLEGKVQVVVFPNAQLYGDNQAIEALSAGFIEMAAPSSAKFVGSVPALQLFDMPFLFPRIETVHAVVDGAIGDDIRTMFVERGLGIKLMTFWDNAFKQFSDNVRPLIKPADFKGVKFRIMSSDVLESQMEGLGAVGLKLPFAEVYNALEQGVVDGQENTASNIYTKKFHEVQKYLTFSNHGYLGYAVIMNQKFWDTLPADIQKTISKILKEVTAEARMKALELDKEQAALIRDYAQKSGRLQIFDLTAAQTAALQKAMKPVHDKFADVVPTKWIEQVKMMK</sequence>
<dbReference type="InterPro" id="IPR018389">
    <property type="entry name" value="DctP_fam"/>
</dbReference>
<evidence type="ECO:0000313" key="5">
    <source>
        <dbReference type="EMBL" id="MBC8434047.1"/>
    </source>
</evidence>
<name>A0A8J6TW85_9BACT</name>
<organism evidence="5 6">
    <name type="scientific">Candidatus Desulfatibia vada</name>
    <dbReference type="NCBI Taxonomy" id="2841696"/>
    <lineage>
        <taxon>Bacteria</taxon>
        <taxon>Pseudomonadati</taxon>
        <taxon>Thermodesulfobacteriota</taxon>
        <taxon>Desulfobacteria</taxon>
        <taxon>Desulfobacterales</taxon>
        <taxon>Desulfobacterales incertae sedis</taxon>
        <taxon>Candidatus Desulfatibia</taxon>
    </lineage>
</organism>
<dbReference type="NCBIfam" id="NF037995">
    <property type="entry name" value="TRAP_S1"/>
    <property type="match status" value="1"/>
</dbReference>
<dbReference type="Pfam" id="PF03480">
    <property type="entry name" value="DctP"/>
    <property type="match status" value="1"/>
</dbReference>
<evidence type="ECO:0000313" key="6">
    <source>
        <dbReference type="Proteomes" id="UP000605201"/>
    </source>
</evidence>
<keyword evidence="3 4" id="KW-0732">Signal</keyword>
<dbReference type="InterPro" id="IPR038404">
    <property type="entry name" value="TRAP_DctP_sf"/>
</dbReference>
<feature type="chain" id="PRO_5035316849" evidence="4">
    <location>
        <begin position="25"/>
        <end position="337"/>
    </location>
</feature>
<accession>A0A8J6TW85</accession>
<dbReference type="PIRSF" id="PIRSF006470">
    <property type="entry name" value="DctB"/>
    <property type="match status" value="1"/>
</dbReference>
<evidence type="ECO:0000256" key="1">
    <source>
        <dbReference type="ARBA" id="ARBA00009023"/>
    </source>
</evidence>
<evidence type="ECO:0000256" key="3">
    <source>
        <dbReference type="ARBA" id="ARBA00022729"/>
    </source>
</evidence>
<dbReference type="NCBIfam" id="TIGR00787">
    <property type="entry name" value="dctP"/>
    <property type="match status" value="1"/>
</dbReference>
<feature type="signal peptide" evidence="4">
    <location>
        <begin position="1"/>
        <end position="24"/>
    </location>
</feature>